<dbReference type="Proteomes" id="UP000275078">
    <property type="component" value="Unassembled WGS sequence"/>
</dbReference>
<dbReference type="OrthoDB" id="3478299at2759"/>
<evidence type="ECO:0000256" key="1">
    <source>
        <dbReference type="SAM" id="Phobius"/>
    </source>
</evidence>
<sequence>MANGRIRSSPATLFSQFPANGRAPFKQIVLATWAPFLALLVAIVFVLAIAFTADGQQTDRNRWYENAPTFIALAAVVLRGSLAGLLGVTLYQKLWKDLAAHPKSQLNETEEELQNTQDFGNGGNFKAMAGDPSERELGKSHISPDRAGLSIVEVDALHLASRMAVGMFTHPKFKAVWIIGALGLVVTSAIQPVLQSAISVRQEKSITKLEVPFFHPQLNGTLTAFCSANATVCGSSQSAKTATLVALMGKKAQHQYTDRNVTGAVQFGPVKFVDVECDVEAIHRDTVEEMLFLTKFYNFTYRFPDQENFFDLGSLTRGRPGEGRINFDNVTTNWAQAEIKTSIFNYTHFIHHQCRVQPAMGTCTTTLIEGAGKLSDLRCVRDKWLDVDEQVQKEVRSYFEPDAGALGIVWALIWAFGGEAGFGRRELQWGTSYFMNGAMEAYSYKEDRALYDTDMVSHMQRVLWNMPILSNFTAADPDMAAELTLPMTVFDQSNVILYRIDKFRVFVTLAIILAIAIVCLGYLSISRCDSLGRLMRDSLVHSLTVSGPHGPAIKGACMAGLDNIVEKAGEERLHFGVLQRSTQSNAGHLGFAENLAMYATPGSQEDIPAFVVGKPEKRMWYGDAGNVRERMRLVREEKVTC</sequence>
<evidence type="ECO:0000313" key="3">
    <source>
        <dbReference type="Proteomes" id="UP000275078"/>
    </source>
</evidence>
<dbReference type="AlphaFoldDB" id="A0A3N4HWX7"/>
<evidence type="ECO:0000313" key="2">
    <source>
        <dbReference type="EMBL" id="RPA76471.1"/>
    </source>
</evidence>
<keyword evidence="3" id="KW-1185">Reference proteome</keyword>
<gene>
    <name evidence="2" type="ORF">BJ508DRAFT_417592</name>
</gene>
<protein>
    <submittedName>
        <fullName evidence="2">Uncharacterized protein</fullName>
    </submittedName>
</protein>
<keyword evidence="1" id="KW-0472">Membrane</keyword>
<keyword evidence="1" id="KW-1133">Transmembrane helix</keyword>
<keyword evidence="1" id="KW-0812">Transmembrane</keyword>
<feature type="transmembrane region" description="Helical" evidence="1">
    <location>
        <begin position="503"/>
        <end position="525"/>
    </location>
</feature>
<feature type="transmembrane region" description="Helical" evidence="1">
    <location>
        <begin position="70"/>
        <end position="91"/>
    </location>
</feature>
<dbReference type="EMBL" id="ML119744">
    <property type="protein sequence ID" value="RPA76471.1"/>
    <property type="molecule type" value="Genomic_DNA"/>
</dbReference>
<name>A0A3N4HWX7_ASCIM</name>
<feature type="transmembrane region" description="Helical" evidence="1">
    <location>
        <begin position="28"/>
        <end position="50"/>
    </location>
</feature>
<accession>A0A3N4HWX7</accession>
<proteinExistence type="predicted"/>
<organism evidence="2 3">
    <name type="scientific">Ascobolus immersus RN42</name>
    <dbReference type="NCBI Taxonomy" id="1160509"/>
    <lineage>
        <taxon>Eukaryota</taxon>
        <taxon>Fungi</taxon>
        <taxon>Dikarya</taxon>
        <taxon>Ascomycota</taxon>
        <taxon>Pezizomycotina</taxon>
        <taxon>Pezizomycetes</taxon>
        <taxon>Pezizales</taxon>
        <taxon>Ascobolaceae</taxon>
        <taxon>Ascobolus</taxon>
    </lineage>
</organism>
<feature type="transmembrane region" description="Helical" evidence="1">
    <location>
        <begin position="175"/>
        <end position="194"/>
    </location>
</feature>
<reference evidence="2 3" key="1">
    <citation type="journal article" date="2018" name="Nat. Ecol. Evol.">
        <title>Pezizomycetes genomes reveal the molecular basis of ectomycorrhizal truffle lifestyle.</title>
        <authorList>
            <person name="Murat C."/>
            <person name="Payen T."/>
            <person name="Noel B."/>
            <person name="Kuo A."/>
            <person name="Morin E."/>
            <person name="Chen J."/>
            <person name="Kohler A."/>
            <person name="Krizsan K."/>
            <person name="Balestrini R."/>
            <person name="Da Silva C."/>
            <person name="Montanini B."/>
            <person name="Hainaut M."/>
            <person name="Levati E."/>
            <person name="Barry K.W."/>
            <person name="Belfiori B."/>
            <person name="Cichocki N."/>
            <person name="Clum A."/>
            <person name="Dockter R.B."/>
            <person name="Fauchery L."/>
            <person name="Guy J."/>
            <person name="Iotti M."/>
            <person name="Le Tacon F."/>
            <person name="Lindquist E.A."/>
            <person name="Lipzen A."/>
            <person name="Malagnac F."/>
            <person name="Mello A."/>
            <person name="Molinier V."/>
            <person name="Miyauchi S."/>
            <person name="Poulain J."/>
            <person name="Riccioni C."/>
            <person name="Rubini A."/>
            <person name="Sitrit Y."/>
            <person name="Splivallo R."/>
            <person name="Traeger S."/>
            <person name="Wang M."/>
            <person name="Zifcakova L."/>
            <person name="Wipf D."/>
            <person name="Zambonelli A."/>
            <person name="Paolocci F."/>
            <person name="Nowrousian M."/>
            <person name="Ottonello S."/>
            <person name="Baldrian P."/>
            <person name="Spatafora J.W."/>
            <person name="Henrissat B."/>
            <person name="Nagy L.G."/>
            <person name="Aury J.M."/>
            <person name="Wincker P."/>
            <person name="Grigoriev I.V."/>
            <person name="Bonfante P."/>
            <person name="Martin F.M."/>
        </authorList>
    </citation>
    <scope>NUCLEOTIDE SEQUENCE [LARGE SCALE GENOMIC DNA]</scope>
    <source>
        <strain evidence="2 3">RN42</strain>
    </source>
</reference>